<evidence type="ECO:0000313" key="2">
    <source>
        <dbReference type="Proteomes" id="UP000515561"/>
    </source>
</evidence>
<dbReference type="Pfam" id="PF04854">
    <property type="entry name" value="DUF624"/>
    <property type="match status" value="1"/>
</dbReference>
<dbReference type="RefSeq" id="WP_184089714.1">
    <property type="nucleotide sequence ID" value="NZ_AP023367.1"/>
</dbReference>
<reference evidence="1 2" key="1">
    <citation type="journal article" date="2016" name="Int. J. Syst. Evol. Microbiol.">
        <title>Descriptions of Anaerotaenia torta gen. nov., sp. nov. and Anaerocolumna cellulosilytica gen. nov., sp. nov. isolated from a methanogenic reactor of cattle waste.</title>
        <authorList>
            <person name="Uek A."/>
            <person name="Ohtaki Y."/>
            <person name="Kaku N."/>
            <person name="Ueki K."/>
        </authorList>
    </citation>
    <scope>NUCLEOTIDE SEQUENCE [LARGE SCALE GENOMIC DNA]</scope>
    <source>
        <strain evidence="1 2">SN021</strain>
    </source>
</reference>
<keyword evidence="1" id="KW-0560">Oxidoreductase</keyword>
<keyword evidence="1" id="KW-0503">Monooxygenase</keyword>
<gene>
    <name evidence="1" type="ORF">acsn021_21540</name>
</gene>
<sequence>MGNFFNMDNGFFTTLGKIVDIVIVSIVWLLLCIPLITIGPATTALYYTMVKVIRRERGYVMREYFSSFKSNFKVGAISGICILLASLVLFFDRSFAKEMKGNFGIVLFSIFNALIFIVLCITIYIFPLLSRFKIGVLQLFKTSLFMAMKHLPTTILLVLITAVFVLGTYILPIVILLTPGLCLLLWSFLLERVFKKYMPEKSEEAEASGIDEWYLE</sequence>
<dbReference type="InterPro" id="IPR006938">
    <property type="entry name" value="DUF624"/>
</dbReference>
<evidence type="ECO:0000313" key="1">
    <source>
        <dbReference type="EMBL" id="BCJ94585.1"/>
    </source>
</evidence>
<dbReference type="KEGG" id="acel:acsn021_21540"/>
<accession>A0A6S6R5A0</accession>
<proteinExistence type="predicted"/>
<dbReference type="GO" id="GO:0004497">
    <property type="term" value="F:monooxygenase activity"/>
    <property type="evidence" value="ECO:0007669"/>
    <property type="project" value="UniProtKB-KW"/>
</dbReference>
<keyword evidence="2" id="KW-1185">Reference proteome</keyword>
<dbReference type="Proteomes" id="UP000515561">
    <property type="component" value="Chromosome"/>
</dbReference>
<dbReference type="EMBL" id="AP023367">
    <property type="protein sequence ID" value="BCJ94585.1"/>
    <property type="molecule type" value="Genomic_DNA"/>
</dbReference>
<organism evidence="1 2">
    <name type="scientific">Anaerocolumna cellulosilytica</name>
    <dbReference type="NCBI Taxonomy" id="433286"/>
    <lineage>
        <taxon>Bacteria</taxon>
        <taxon>Bacillati</taxon>
        <taxon>Bacillota</taxon>
        <taxon>Clostridia</taxon>
        <taxon>Lachnospirales</taxon>
        <taxon>Lachnospiraceae</taxon>
        <taxon>Anaerocolumna</taxon>
    </lineage>
</organism>
<dbReference type="AlphaFoldDB" id="A0A6S6R5A0"/>
<name>A0A6S6R5A0_9FIRM</name>
<protein>
    <submittedName>
        <fullName evidence="1">Beta-carotene 15,15'-monooxygenase</fullName>
    </submittedName>
</protein>